<evidence type="ECO:0000313" key="1">
    <source>
        <dbReference type="EMBL" id="VBB41324.1"/>
    </source>
</evidence>
<name>A0A652ZZZ5_UNCDX</name>
<accession>A0A652ZZZ5</accession>
<organism evidence="1">
    <name type="scientific">Uncultured Desulfatiglans sp</name>
    <dbReference type="NCBI Taxonomy" id="1748965"/>
    <lineage>
        <taxon>Bacteria</taxon>
        <taxon>Pseudomonadati</taxon>
        <taxon>Thermodesulfobacteriota</taxon>
        <taxon>Desulfobacteria</taxon>
        <taxon>Desulfatiglandales</taxon>
        <taxon>Desulfatiglandaceae</taxon>
        <taxon>Desulfatiglans</taxon>
        <taxon>environmental samples</taxon>
    </lineage>
</organism>
<protein>
    <submittedName>
        <fullName evidence="1">Uncharacterized protein</fullName>
    </submittedName>
</protein>
<sequence length="37" mass="3708">MHLGIFPQPVKSGFFNTLVGGGSFETGLSGCGPGDPV</sequence>
<reference evidence="1" key="1">
    <citation type="submission" date="2018-07" db="EMBL/GenBank/DDBJ databases">
        <authorList>
            <consortium name="Genoscope - CEA"/>
            <person name="William W."/>
        </authorList>
    </citation>
    <scope>NUCLEOTIDE SEQUENCE</scope>
    <source>
        <strain evidence="1">IK1</strain>
    </source>
</reference>
<dbReference type="AlphaFoldDB" id="A0A652ZZZ5"/>
<dbReference type="EMBL" id="UPXX01000001">
    <property type="protein sequence ID" value="VBB41324.1"/>
    <property type="molecule type" value="Genomic_DNA"/>
</dbReference>
<gene>
    <name evidence="1" type="ORF">TRIP_B10052</name>
</gene>
<proteinExistence type="predicted"/>